<proteinExistence type="predicted"/>
<dbReference type="Proteomes" id="UP000649617">
    <property type="component" value="Unassembled WGS sequence"/>
</dbReference>
<evidence type="ECO:0000313" key="4">
    <source>
        <dbReference type="Proteomes" id="UP000649617"/>
    </source>
</evidence>
<sequence length="496" mass="55137">MAKAARDAGALHGERIRLQIWLSWLSGGVLPSRKTGGDAQIMKSLCCNEVQLCFGFFGMFLTALLTPHRPAKEGGNKIAGLRVTDHSSVGKPPDGYLAVQPFDFDKKLSHVNRGAAATKPVDGAGGAAGLDTMAEDLDQLKYDVGELKDLLGNNKGEVNHIRRIVLACERDMEDFTAAMDAVNVDLDEMRARVDATHSIITSRQRVEATMTAEISTMRLDIGDIQEALKNHDSWMEDVSNTLQQMQEKEENLTEDIINLKNEMNTKLDTKVDNVAWKEANDDLDAAIKTVRDMVSSLRLDVDARRRKVDEILATIRHDITAVETNLEESKAKITSDTDQAVNALNGRIDFTNKDLAATQESLHTTQNSLSDCFNEVAVVRSDLERNVADTEARLKNDIRQKQQEAYDKINGVEQQAELRSAEASRRLGALDLRMSGVQGGLGEHKRDILKLREEVNGLTVKSASHEVDIQKNSDSVRKMEKQRNMDEQNWKAQMDA</sequence>
<evidence type="ECO:0000256" key="2">
    <source>
        <dbReference type="SAM" id="MobiDB-lite"/>
    </source>
</evidence>
<organism evidence="3 4">
    <name type="scientific">Symbiodinium pilosum</name>
    <name type="common">Dinoflagellate</name>
    <dbReference type="NCBI Taxonomy" id="2952"/>
    <lineage>
        <taxon>Eukaryota</taxon>
        <taxon>Sar</taxon>
        <taxon>Alveolata</taxon>
        <taxon>Dinophyceae</taxon>
        <taxon>Suessiales</taxon>
        <taxon>Symbiodiniaceae</taxon>
        <taxon>Symbiodinium</taxon>
    </lineage>
</organism>
<dbReference type="SUPFAM" id="SSF57997">
    <property type="entry name" value="Tropomyosin"/>
    <property type="match status" value="1"/>
</dbReference>
<dbReference type="Gene3D" id="1.10.287.1490">
    <property type="match status" value="1"/>
</dbReference>
<feature type="coiled-coil region" evidence="1">
    <location>
        <begin position="380"/>
        <end position="415"/>
    </location>
</feature>
<dbReference type="OrthoDB" id="437776at2759"/>
<reference evidence="3" key="1">
    <citation type="submission" date="2021-02" db="EMBL/GenBank/DDBJ databases">
        <authorList>
            <person name="Dougan E. K."/>
            <person name="Rhodes N."/>
            <person name="Thang M."/>
            <person name="Chan C."/>
        </authorList>
    </citation>
    <scope>NUCLEOTIDE SEQUENCE</scope>
</reference>
<evidence type="ECO:0000256" key="1">
    <source>
        <dbReference type="SAM" id="Coils"/>
    </source>
</evidence>
<feature type="region of interest" description="Disordered" evidence="2">
    <location>
        <begin position="469"/>
        <end position="496"/>
    </location>
</feature>
<keyword evidence="4" id="KW-1185">Reference proteome</keyword>
<feature type="coiled-coil region" evidence="1">
    <location>
        <begin position="235"/>
        <end position="262"/>
    </location>
</feature>
<comment type="caution">
    <text evidence="3">The sequence shown here is derived from an EMBL/GenBank/DDBJ whole genome shotgun (WGS) entry which is preliminary data.</text>
</comment>
<dbReference type="EMBL" id="CAJNIZ010045925">
    <property type="protein sequence ID" value="CAE7734033.1"/>
    <property type="molecule type" value="Genomic_DNA"/>
</dbReference>
<keyword evidence="1" id="KW-0175">Coiled coil</keyword>
<dbReference type="AlphaFoldDB" id="A0A812XB75"/>
<protein>
    <submittedName>
        <fullName evidence="3">RihB protein</fullName>
    </submittedName>
</protein>
<gene>
    <name evidence="3" type="primary">rihB</name>
    <name evidence="3" type="ORF">SPIL2461_LOCUS21095</name>
</gene>
<evidence type="ECO:0000313" key="3">
    <source>
        <dbReference type="EMBL" id="CAE7734033.1"/>
    </source>
</evidence>
<feature type="non-terminal residue" evidence="3">
    <location>
        <position position="496"/>
    </location>
</feature>
<feature type="compositionally biased region" description="Basic and acidic residues" evidence="2">
    <location>
        <begin position="469"/>
        <end position="489"/>
    </location>
</feature>
<accession>A0A812XB75</accession>
<name>A0A812XB75_SYMPI</name>